<feature type="region of interest" description="Disordered" evidence="1">
    <location>
        <begin position="621"/>
        <end position="691"/>
    </location>
</feature>
<name>A0A9W6F6D4_9CHLO</name>
<feature type="compositionally biased region" description="Polar residues" evidence="1">
    <location>
        <begin position="533"/>
        <end position="545"/>
    </location>
</feature>
<protein>
    <submittedName>
        <fullName evidence="2">Bud site selection protein</fullName>
    </submittedName>
</protein>
<gene>
    <name evidence="2" type="primary">PLEST010340</name>
    <name evidence="2" type="ORF">PLESTB_001300600</name>
</gene>
<organism evidence="2 3">
    <name type="scientific">Pleodorina starrii</name>
    <dbReference type="NCBI Taxonomy" id="330485"/>
    <lineage>
        <taxon>Eukaryota</taxon>
        <taxon>Viridiplantae</taxon>
        <taxon>Chlorophyta</taxon>
        <taxon>core chlorophytes</taxon>
        <taxon>Chlorophyceae</taxon>
        <taxon>CS clade</taxon>
        <taxon>Chlamydomonadales</taxon>
        <taxon>Volvocaceae</taxon>
        <taxon>Pleodorina</taxon>
    </lineage>
</organism>
<feature type="compositionally biased region" description="Pro residues" evidence="1">
    <location>
        <begin position="1289"/>
        <end position="1298"/>
    </location>
</feature>
<feature type="region of interest" description="Disordered" evidence="1">
    <location>
        <begin position="757"/>
        <end position="803"/>
    </location>
</feature>
<feature type="region of interest" description="Disordered" evidence="1">
    <location>
        <begin position="815"/>
        <end position="860"/>
    </location>
</feature>
<reference evidence="2 3" key="1">
    <citation type="journal article" date="2023" name="Commun. Biol.">
        <title>Reorganization of the ancestral sex-determining regions during the evolution of trioecy in Pleodorina starrii.</title>
        <authorList>
            <person name="Takahashi K."/>
            <person name="Suzuki S."/>
            <person name="Kawai-Toyooka H."/>
            <person name="Yamamoto K."/>
            <person name="Hamaji T."/>
            <person name="Ootsuki R."/>
            <person name="Yamaguchi H."/>
            <person name="Kawachi M."/>
            <person name="Higashiyama T."/>
            <person name="Nozaki H."/>
        </authorList>
    </citation>
    <scope>NUCLEOTIDE SEQUENCE [LARGE SCALE GENOMIC DNA]</scope>
    <source>
        <strain evidence="2 3">NIES-4479</strain>
    </source>
</reference>
<dbReference type="SUPFAM" id="SSF48452">
    <property type="entry name" value="TPR-like"/>
    <property type="match status" value="1"/>
</dbReference>
<sequence length="1612" mass="161445">MESIKGHPEHVETVFGEAIVARDESLVVLAGASGLGPPDLCWLQKAPKNALTGSSGEAKGYYHCCLGVDASSSAAVAAYFATLTSLVEPPTFLQGLFSTSEVRIERGFYCCYDPLSRLDVRCELCIPGGVVCGALDCEGNVHDVTPELWRNCVVASFLRAELYDAELVSYSSVPVARYPPLPTPADESRLLSAVCGLYEDGVLPEALELLTMDQAGGVSSEHADVVLHTLLHYFAKRQRWGTALEFFARLSATYPTAALYVAAVQRECGLYDEALSTLSHAVEEVPDDPVLLAGLATECLYADQVDAALRFATRAARLRPLLRPAWLALARAHVRRGGAGVGAGGAAALVVLNLVPPPPVPGKEGAMLHVVMPPDPKSATKPSAPAYDIDVASVRQVLAEELIVHTASPAAGGGSGPASSSSAAAAAVSFAAGLPVSSSGVSLPGSLLVPREPPDCGAAPDTAPLRISKAVMGAVYTVLQELVAVCGWDGFLRLRSAVFVMHADSDTLREQQREAEERERQLQLLHRQLSATLPPSLNWGPQTVGQQQPPPQPQPAANRRPPPEGMDQFQAALDEATMMGLAEYPEHLEDEYDDPRVAAAREAHRRHLREIAERQARLEAAEGGAYADDEWDGASSGSGGGGGGGGGVAGGAGGRSRPGRHRDRRTPGGGKLRRSSHAGPASAQRHQHAVDAAAAAAFLEDEETDGGGTQGEGRRPGAAAVAAAAELAAGELPLDGGVVDAGEVARKEAADALLEQARMQEQQQRQEQEQQQQEQQQPSEGGNEGVGKASGAPATAGGAAPSTSAQAAAVTAAAAPPPSSWWGTWFGGGGGGGGGLAPQRREAGPLGEAAEQWEGDGGGSAAGPLDATAVAAVPRTTKPPLRGAVPPPRCGHLRPGGQICAAAAAAAAAAAQRPCGEGGGAGCTEAGLDAAGGGCSAGNEWWQPAAAARRADPRAGFVVCSELEPLEPAARRRSALAGGCSAAAAAAAFAGPTPPGQQPGCLRGLGGIREGGRSGVRCAQQQQQQQRCFRRQRWRRWLRRSKPSAPPPAFLLPYCPRAPLLTAPCRDSAGGGRAPTGRAEAPERSSAVPCKAGTGAAAANANAAAAAVAVAVARRLAQRSSLDLSVRRVVRCHPGPVAESGAGAGEPADGAAAAAGPSAFDRAAAVTAAVGGGGGTTQQQQQYDADDGFPLVLQNHDADRQMVLEGLDVTELGAKRLCARWLDELIVALWHDLQAFLDWKALDSELAEAGFRSHADIVAGVAPAPTPADYQRAAAAADGGPPDLEGAPSPAPPPPLPSLPSLEWLRRGLLAERLHHEADALAAYQAAVMTPPPPGAGGGGGAGGGAAVLAALPGGGPGSFSMIAWQAIMRLAPASDPRDVPWALRAVHAVMTWLETRGLAAAAGSAAAATATAVPFTTGFLAAAAAAAAPAAAAAASGGGGKLQACPLPVVHCLHLVAAVLGESGVEGTLAAAAAGALQGPAAATKAAAAAASSATKAAAAGGGSGSAPQPVHPTAAAVMRHAVRSAAVRSGGAASGGGSGSGGGGVGSYDIGAVSGPLAGAGLVSAMAVRTPPSLVTAAGSAGAAVGGGGGGGGGGGAGAGGGSAGGGASV</sequence>
<dbReference type="OrthoDB" id="434695at2759"/>
<feature type="compositionally biased region" description="Gly residues" evidence="1">
    <location>
        <begin position="636"/>
        <end position="656"/>
    </location>
</feature>
<feature type="region of interest" description="Disordered" evidence="1">
    <location>
        <begin position="1270"/>
        <end position="1298"/>
    </location>
</feature>
<evidence type="ECO:0000313" key="3">
    <source>
        <dbReference type="Proteomes" id="UP001165080"/>
    </source>
</evidence>
<dbReference type="Proteomes" id="UP001165080">
    <property type="component" value="Unassembled WGS sequence"/>
</dbReference>
<keyword evidence="3" id="KW-1185">Reference proteome</keyword>
<dbReference type="EMBL" id="BRXU01000020">
    <property type="protein sequence ID" value="GLC57973.1"/>
    <property type="molecule type" value="Genomic_DNA"/>
</dbReference>
<feature type="compositionally biased region" description="Low complexity" evidence="1">
    <location>
        <begin position="1270"/>
        <end position="1288"/>
    </location>
</feature>
<feature type="compositionally biased region" description="Low complexity" evidence="1">
    <location>
        <begin position="760"/>
        <end position="777"/>
    </location>
</feature>
<dbReference type="PANTHER" id="PTHR31975">
    <property type="entry name" value="BUD SITE SELECTION PROTEIN 7-RELATED"/>
    <property type="match status" value="1"/>
</dbReference>
<feature type="compositionally biased region" description="Low complexity" evidence="1">
    <location>
        <begin position="789"/>
        <end position="803"/>
    </location>
</feature>
<feature type="compositionally biased region" description="Gly residues" evidence="1">
    <location>
        <begin position="825"/>
        <end position="836"/>
    </location>
</feature>
<feature type="region of interest" description="Disordered" evidence="1">
    <location>
        <begin position="1593"/>
        <end position="1612"/>
    </location>
</feature>
<dbReference type="InterPro" id="IPR015374">
    <property type="entry name" value="ChAPs"/>
</dbReference>
<evidence type="ECO:0000256" key="1">
    <source>
        <dbReference type="SAM" id="MobiDB-lite"/>
    </source>
</evidence>
<dbReference type="Pfam" id="PF09295">
    <property type="entry name" value="ChAPs"/>
    <property type="match status" value="2"/>
</dbReference>
<proteinExistence type="predicted"/>
<accession>A0A9W6F6D4</accession>
<dbReference type="GO" id="GO:0034044">
    <property type="term" value="C:exomer complex"/>
    <property type="evidence" value="ECO:0007669"/>
    <property type="project" value="TreeGrafter"/>
</dbReference>
<dbReference type="PANTHER" id="PTHR31975:SF1">
    <property type="entry name" value="BUD SITE SELECTION PROTEIN 7-RELATED"/>
    <property type="match status" value="1"/>
</dbReference>
<evidence type="ECO:0000313" key="2">
    <source>
        <dbReference type="EMBL" id="GLC57973.1"/>
    </source>
</evidence>
<dbReference type="Gene3D" id="1.25.40.10">
    <property type="entry name" value="Tetratricopeptide repeat domain"/>
    <property type="match status" value="2"/>
</dbReference>
<dbReference type="GO" id="GO:0006893">
    <property type="term" value="P:Golgi to plasma membrane transport"/>
    <property type="evidence" value="ECO:0007669"/>
    <property type="project" value="UniProtKB-ARBA"/>
</dbReference>
<feature type="region of interest" description="Disordered" evidence="1">
    <location>
        <begin position="1066"/>
        <end position="1086"/>
    </location>
</feature>
<feature type="region of interest" description="Disordered" evidence="1">
    <location>
        <begin position="533"/>
        <end position="566"/>
    </location>
</feature>
<dbReference type="InterPro" id="IPR011990">
    <property type="entry name" value="TPR-like_helical_dom_sf"/>
</dbReference>
<comment type="caution">
    <text evidence="2">The sequence shown here is derived from an EMBL/GenBank/DDBJ whole genome shotgun (WGS) entry which is preliminary data.</text>
</comment>